<evidence type="ECO:0000313" key="3">
    <source>
        <dbReference type="Proteomes" id="UP001470230"/>
    </source>
</evidence>
<protein>
    <recommendedName>
        <fullName evidence="1">Protein kinase domain-containing protein</fullName>
    </recommendedName>
</protein>
<sequence length="109" mass="13427">MLHRDVDDKSDVYSYAMILYSMFTNDLRPDRELSRINTFYDHITRGRRFLRPENWELIISCWNLNPFYRPSFYEIVDLLKNDIYALEEFGMKTDLNQLHEYQEKLNFEE</sequence>
<name>A0ABR2K629_9EUKA</name>
<evidence type="ECO:0000259" key="1">
    <source>
        <dbReference type="PROSITE" id="PS50011"/>
    </source>
</evidence>
<comment type="caution">
    <text evidence="2">The sequence shown here is derived from an EMBL/GenBank/DDBJ whole genome shotgun (WGS) entry which is preliminary data.</text>
</comment>
<dbReference type="InterPro" id="IPR011009">
    <property type="entry name" value="Kinase-like_dom_sf"/>
</dbReference>
<organism evidence="2 3">
    <name type="scientific">Tritrichomonas musculus</name>
    <dbReference type="NCBI Taxonomy" id="1915356"/>
    <lineage>
        <taxon>Eukaryota</taxon>
        <taxon>Metamonada</taxon>
        <taxon>Parabasalia</taxon>
        <taxon>Tritrichomonadida</taxon>
        <taxon>Tritrichomonadidae</taxon>
        <taxon>Tritrichomonas</taxon>
    </lineage>
</organism>
<dbReference type="InterPro" id="IPR001245">
    <property type="entry name" value="Ser-Thr/Tyr_kinase_cat_dom"/>
</dbReference>
<evidence type="ECO:0000313" key="2">
    <source>
        <dbReference type="EMBL" id="KAK8886519.1"/>
    </source>
</evidence>
<gene>
    <name evidence="2" type="ORF">M9Y10_041983</name>
</gene>
<dbReference type="InterPro" id="IPR000719">
    <property type="entry name" value="Prot_kinase_dom"/>
</dbReference>
<proteinExistence type="predicted"/>
<feature type="domain" description="Protein kinase" evidence="1">
    <location>
        <begin position="1"/>
        <end position="84"/>
    </location>
</feature>
<dbReference type="PROSITE" id="PS50011">
    <property type="entry name" value="PROTEIN_KINASE_DOM"/>
    <property type="match status" value="1"/>
</dbReference>
<dbReference type="Proteomes" id="UP001470230">
    <property type="component" value="Unassembled WGS sequence"/>
</dbReference>
<reference evidence="2 3" key="1">
    <citation type="submission" date="2024-04" db="EMBL/GenBank/DDBJ databases">
        <title>Tritrichomonas musculus Genome.</title>
        <authorList>
            <person name="Alves-Ferreira E."/>
            <person name="Grigg M."/>
            <person name="Lorenzi H."/>
            <person name="Galac M."/>
        </authorList>
    </citation>
    <scope>NUCLEOTIDE SEQUENCE [LARGE SCALE GENOMIC DNA]</scope>
    <source>
        <strain evidence="2 3">EAF2021</strain>
    </source>
</reference>
<dbReference type="SUPFAM" id="SSF56112">
    <property type="entry name" value="Protein kinase-like (PK-like)"/>
    <property type="match status" value="1"/>
</dbReference>
<dbReference type="EMBL" id="JAPFFF010000007">
    <property type="protein sequence ID" value="KAK8886519.1"/>
    <property type="molecule type" value="Genomic_DNA"/>
</dbReference>
<dbReference type="Gene3D" id="1.10.510.10">
    <property type="entry name" value="Transferase(Phosphotransferase) domain 1"/>
    <property type="match status" value="1"/>
</dbReference>
<accession>A0ABR2K629</accession>
<dbReference type="Pfam" id="PF07714">
    <property type="entry name" value="PK_Tyr_Ser-Thr"/>
    <property type="match status" value="1"/>
</dbReference>
<keyword evidence="3" id="KW-1185">Reference proteome</keyword>